<comment type="subcellular location">
    <subcellularLocation>
        <location evidence="3">Cell membrane</location>
        <topology evidence="3">Multi-pass membrane protein</topology>
    </subcellularLocation>
</comment>
<comment type="catalytic activity">
    <reaction evidence="1">
        <text>All bonds known to be hydrolyzed by this endopeptidase have arginine in P1 and an acidic residue in P4. P6 is often occupied by an acidic residue or by a hydroxy-amino-acid residue, the phosphorylation of which enhances cleavage.</text>
        <dbReference type="EC" id="3.4.22.49"/>
    </reaction>
</comment>
<evidence type="ECO:0000256" key="15">
    <source>
        <dbReference type="ARBA" id="ARBA00030646"/>
    </source>
</evidence>
<evidence type="ECO:0000256" key="14">
    <source>
        <dbReference type="ARBA" id="ARBA00023136"/>
    </source>
</evidence>
<dbReference type="GO" id="GO:0004197">
    <property type="term" value="F:cysteine-type endopeptidase activity"/>
    <property type="evidence" value="ECO:0007669"/>
    <property type="project" value="InterPro"/>
</dbReference>
<dbReference type="InterPro" id="IPR008509">
    <property type="entry name" value="MOT2/MFSD5"/>
</dbReference>
<evidence type="ECO:0000256" key="17">
    <source>
        <dbReference type="SAM" id="MobiDB-lite"/>
    </source>
</evidence>
<dbReference type="GO" id="GO:0005634">
    <property type="term" value="C:nucleus"/>
    <property type="evidence" value="ECO:0007669"/>
    <property type="project" value="InterPro"/>
</dbReference>
<evidence type="ECO:0000256" key="18">
    <source>
        <dbReference type="SAM" id="Phobius"/>
    </source>
</evidence>
<keyword evidence="11" id="KW-0159">Chromosome partition</keyword>
<evidence type="ECO:0000256" key="9">
    <source>
        <dbReference type="ARBA" id="ARBA00022692"/>
    </source>
</evidence>
<dbReference type="Pfam" id="PF05631">
    <property type="entry name" value="MFS_5"/>
    <property type="match status" value="1"/>
</dbReference>
<comment type="function">
    <text evidence="2">Mediates high-affinity intracellular uptake of the rare oligo-element molybdenum.</text>
</comment>
<dbReference type="SUPFAM" id="SSF103473">
    <property type="entry name" value="MFS general substrate transporter"/>
    <property type="match status" value="1"/>
</dbReference>
<keyword evidence="10" id="KW-0378">Hydrolase</keyword>
<dbReference type="EC" id="3.4.22.49" evidence="5"/>
<feature type="region of interest" description="Disordered" evidence="17">
    <location>
        <begin position="1940"/>
        <end position="1994"/>
    </location>
</feature>
<feature type="transmembrane region" description="Helical" evidence="18">
    <location>
        <begin position="282"/>
        <end position="302"/>
    </location>
</feature>
<feature type="transmembrane region" description="Helical" evidence="18">
    <location>
        <begin position="174"/>
        <end position="196"/>
    </location>
</feature>
<keyword evidence="19" id="KW-0732">Signal</keyword>
<feature type="transmembrane region" description="Helical" evidence="18">
    <location>
        <begin position="314"/>
        <end position="332"/>
    </location>
</feature>
<protein>
    <recommendedName>
        <fullName evidence="6">Molybdate-anion transporter</fullName>
        <ecNumber evidence="5">3.4.22.49</ecNumber>
    </recommendedName>
    <alternativeName>
        <fullName evidence="15">Major facilitator superfamily domain-containing protein 5</fullName>
    </alternativeName>
    <alternativeName>
        <fullName evidence="16">Molybdate transporter 2 homolog</fullName>
    </alternativeName>
</protein>
<feature type="signal peptide" evidence="19">
    <location>
        <begin position="1"/>
        <end position="18"/>
    </location>
</feature>
<evidence type="ECO:0000256" key="5">
    <source>
        <dbReference type="ARBA" id="ARBA00012489"/>
    </source>
</evidence>
<feature type="region of interest" description="Disordered" evidence="17">
    <location>
        <begin position="1845"/>
        <end position="1918"/>
    </location>
</feature>
<evidence type="ECO:0000256" key="2">
    <source>
        <dbReference type="ARBA" id="ARBA00003019"/>
    </source>
</evidence>
<accession>A0A8C9IW14</accession>
<dbReference type="PROSITE" id="PS51700">
    <property type="entry name" value="SEPARIN"/>
    <property type="match status" value="1"/>
</dbReference>
<keyword evidence="22" id="KW-1185">Reference proteome</keyword>
<dbReference type="GO" id="GO:0005813">
    <property type="term" value="C:centrosome"/>
    <property type="evidence" value="ECO:0007669"/>
    <property type="project" value="TreeGrafter"/>
</dbReference>
<reference evidence="21" key="2">
    <citation type="submission" date="2025-09" db="UniProtKB">
        <authorList>
            <consortium name="Ensembl"/>
        </authorList>
    </citation>
    <scope>IDENTIFICATION</scope>
</reference>
<evidence type="ECO:0000313" key="22">
    <source>
        <dbReference type="Proteomes" id="UP000694416"/>
    </source>
</evidence>
<keyword evidence="13" id="KW-0406">Ion transport</keyword>
<keyword evidence="9 18" id="KW-0812">Transmembrane</keyword>
<dbReference type="GO" id="GO:0005886">
    <property type="term" value="C:plasma membrane"/>
    <property type="evidence" value="ECO:0007669"/>
    <property type="project" value="UniProtKB-SubCell"/>
</dbReference>
<dbReference type="GO" id="GO:0072686">
    <property type="term" value="C:mitotic spindle"/>
    <property type="evidence" value="ECO:0007669"/>
    <property type="project" value="TreeGrafter"/>
</dbReference>
<keyword evidence="7" id="KW-0813">Transport</keyword>
<feature type="transmembrane region" description="Helical" evidence="18">
    <location>
        <begin position="344"/>
        <end position="364"/>
    </location>
</feature>
<feature type="compositionally biased region" description="Basic residues" evidence="17">
    <location>
        <begin position="1887"/>
        <end position="1896"/>
    </location>
</feature>
<dbReference type="InterPro" id="IPR005314">
    <property type="entry name" value="Peptidase_C50"/>
</dbReference>
<evidence type="ECO:0000256" key="3">
    <source>
        <dbReference type="ARBA" id="ARBA00004651"/>
    </source>
</evidence>
<feature type="transmembrane region" description="Helical" evidence="18">
    <location>
        <begin position="127"/>
        <end position="153"/>
    </location>
</feature>
<evidence type="ECO:0000256" key="13">
    <source>
        <dbReference type="ARBA" id="ARBA00023065"/>
    </source>
</evidence>
<keyword evidence="12 18" id="KW-1133">Transmembrane helix</keyword>
<reference evidence="21" key="1">
    <citation type="submission" date="2025-08" db="UniProtKB">
        <authorList>
            <consortium name="Ensembl"/>
        </authorList>
    </citation>
    <scope>IDENTIFICATION</scope>
</reference>
<feature type="region of interest" description="Disordered" evidence="17">
    <location>
        <begin position="1736"/>
        <end position="1790"/>
    </location>
</feature>
<feature type="domain" description="Peptidase C50" evidence="20">
    <location>
        <begin position="2378"/>
        <end position="2473"/>
    </location>
</feature>
<keyword evidence="8" id="KW-1003">Cell membrane</keyword>
<feature type="chain" id="PRO_5034132001" description="Molybdate-anion transporter" evidence="19">
    <location>
        <begin position="19"/>
        <end position="2487"/>
    </location>
</feature>
<dbReference type="GO" id="GO:0006811">
    <property type="term" value="P:monoatomic ion transport"/>
    <property type="evidence" value="ECO:0007669"/>
    <property type="project" value="UniProtKB-KW"/>
</dbReference>
<feature type="transmembrane region" description="Helical" evidence="18">
    <location>
        <begin position="46"/>
        <end position="67"/>
    </location>
</feature>
<keyword evidence="14 18" id="KW-0472">Membrane</keyword>
<evidence type="ECO:0000256" key="12">
    <source>
        <dbReference type="ARBA" id="ARBA00022989"/>
    </source>
</evidence>
<feature type="transmembrane region" description="Helical" evidence="18">
    <location>
        <begin position="249"/>
        <end position="270"/>
    </location>
</feature>
<dbReference type="GO" id="GO:0005737">
    <property type="term" value="C:cytoplasm"/>
    <property type="evidence" value="ECO:0007669"/>
    <property type="project" value="TreeGrafter"/>
</dbReference>
<organism evidence="21 22">
    <name type="scientific">Piliocolobus tephrosceles</name>
    <name type="common">Ugandan red Colobus</name>
    <dbReference type="NCBI Taxonomy" id="591936"/>
    <lineage>
        <taxon>Eukaryota</taxon>
        <taxon>Metazoa</taxon>
        <taxon>Chordata</taxon>
        <taxon>Craniata</taxon>
        <taxon>Vertebrata</taxon>
        <taxon>Euteleostomi</taxon>
        <taxon>Mammalia</taxon>
        <taxon>Eutheria</taxon>
        <taxon>Euarchontoglires</taxon>
        <taxon>Primates</taxon>
        <taxon>Haplorrhini</taxon>
        <taxon>Catarrhini</taxon>
        <taxon>Cercopithecidae</taxon>
        <taxon>Colobinae</taxon>
        <taxon>Piliocolobus</taxon>
    </lineage>
</organism>
<name>A0A8C9IW14_9PRIM</name>
<dbReference type="InterPro" id="IPR030397">
    <property type="entry name" value="SEPARIN_core_dom"/>
</dbReference>
<comment type="similarity">
    <text evidence="4">Belongs to the major facilitator superfamily.</text>
</comment>
<evidence type="ECO:0000256" key="1">
    <source>
        <dbReference type="ARBA" id="ARBA00000451"/>
    </source>
</evidence>
<evidence type="ECO:0000256" key="6">
    <source>
        <dbReference type="ARBA" id="ARBA00021242"/>
    </source>
</evidence>
<feature type="compositionally biased region" description="Basic and acidic residues" evidence="17">
    <location>
        <begin position="1965"/>
        <end position="1989"/>
    </location>
</feature>
<feature type="transmembrane region" description="Helical" evidence="18">
    <location>
        <begin position="79"/>
        <end position="99"/>
    </location>
</feature>
<evidence type="ECO:0000313" key="21">
    <source>
        <dbReference type="Ensembl" id="ENSPTEP00000040644.1"/>
    </source>
</evidence>
<feature type="transmembrane region" description="Helical" evidence="18">
    <location>
        <begin position="408"/>
        <end position="430"/>
    </location>
</feature>
<evidence type="ECO:0000256" key="11">
    <source>
        <dbReference type="ARBA" id="ARBA00022829"/>
    </source>
</evidence>
<proteinExistence type="inferred from homology"/>
<dbReference type="Gene3D" id="1.20.1250.20">
    <property type="entry name" value="MFS general substrate transporter like domains"/>
    <property type="match status" value="1"/>
</dbReference>
<evidence type="ECO:0000256" key="10">
    <source>
        <dbReference type="ARBA" id="ARBA00022801"/>
    </source>
</evidence>
<sequence length="2487" mass="273948">MLVTAYLAFVGLLASCLGLELSRCRAKPPGRACSNPSFLRFQLDFYQVYFLALAADWLQAPYLYKLYQHYYFLEGQIAILYVCGLASTVLFGLVASSLVDWLGRKNSCVLFSLTYSLCCLTKLSQDYFVLLVGRALGGLSTALLFSAFEAWYIHEHVERHDFPAEWIPATFARAAFWNHVLAVVAGVTAEAVASWIGLGPVAPFVAAIPLLALAGALALRNWGENYDRQRAFSRTCAGGLRCLLSDRRVLLLGTIQALFESVIFIFVFLWTPVLDPHGAPLGIVFSSFMAASLLGSSLYRIATSKRYHLQPMHLLSLAVLIVVFSLFMLTFSTSPGQESPVESFIAFLLIELACGLYFPSMSFLRRKVIPETEQAGVLNWFRVPLHLLACLGLLVLHDSDRKTGTRNMFSICSAVMVMALLAVVGLFTVLSGVMRNFKGVNFGTLLSSQKEAEELLPDLKEFLSNPPAGFPSSRSDAERRQACDAILRACNQQLTAKLACPRHLGSLLELAELACDGYLVSTPQRPPLYLERILFVLLRNAAAQGSPEATLRLAQPLHACLVQCCRQAAPQDYEAVARGSFFLLWKGAEALLERRAALTARLKALSFLVLLEDESTPCEVPHFASPTACRVVAAHQLFDASGHGLNEADADFLDDLLSRHVIRALVGERGSSSGLLSPQRALCLLELTLEHCRRFCWSCHHDKAISAVAKAHSYLRNTNLAPSLQLCQLGVKLLQVGEEGPQAVAKLLIKASAVLSKSMEAPSPPLRALYESCQFILSGLERGTKRRYRLDAILTLFAFLGGYCSLLQQLRDDGVCRGSSKQQQSFLQMYFQGLHLYTVVVYDFAQGCQIVDLTDLAQLVESCKSTVVWMLEALEGLSGQELTDYMGMTASYTSNLAYSFYSHKLYTEACAISEPLCQHLGLVKPGTYPEVPPEKLHRCFRLQVESLKKLGKQAQGCKMVTLWLAALKPYSPEHMAEPVTFWVRVKMDASRAGDKELQLKTLRDSLSGWDPETLAFLLREELQAYKSVRADTGQERFNIICDLLELSPEETPAGAWARATHLVELAQVLCYHDFAQQTNCSALDAVREALQLLESVRPEAQARDQLLDDKAQALLWLYICTLEAKMQEGIERDRRAQAPGNLEEFEVNDLNYEDKLQEDRLLYSNIAFNLAADAAQSKCLDQALALWKKLLTKGQAPAVRCLQQTAASLQILAALYQLVAKPMQALEVLLLLRIVSERLKDHSKAAGSSCHITQLLLTLGCPSYAQLYLEEAASSLKHLDQTTDTYLLLSLTCDLLRSQLYWTHQKATEGVSLLLSVLQDPALQKSSKAWYLLRVQALQLVAAYLSLPSDSLSHSLWEQLCAQGWQTPEVALIDSHKLLRSIIVLLMGSDILSTQKAAVETSFLDYGENLVQKWQVLSEVLSCSEKLVCHLGRLGSVSEAKAFCLEALKLTTKLQIPRQCALFLVLKGELELARNDIDLCQSDLQQVLFLLESCTEFGGVTQHLDSVKKVHLQKGKQQAQVACPPQLPEEELFLRGPALELVATVAKEPGPIAPSTNSSPDLKTKPQPIPNFLSHSPTCDCSLCASPVLTAVCLRWVLVTAGVRLAMGHQAQGLDLLQVVLKGCPEATERLTQAFQASLNHKTPPSLVPTLLDEILAQAYTLLALEGLRQPSNKSLQKVLESGLKFVAARIPQLEPWRASLLLIWALTKLAGLSCCTTQLFASSWGWWPPLIKSVPGSEPSKTQSQKRSGRGRQQVASAPLRLNNTSQKGLEGRGPPCTPRPPGRIRQAGPHVPFTVFEEVCPTKSTPEVPQAPRVQQRAQTRLKVNFNEDSDLEDPVSAEAWLAEEPKRRGTASRGQGRARNVLSLKTDAVVAPGSAPGNPGLSGRSRRAKKVASRHCEEQRPQRASDQARPGPEIMRTIPEEELTDNWREMSFEILRASDGEDSASGRKAPAPDPEAASGEWELLRLDSSKKELPRPCPDKESDKDLGPQLRLPSAPIATGLSTLDSICDSLSVAFRGISHCPPSGLYAHLCRFLALCLGHRDPYATAFFVTESVSITCRHQLLTHLHRQLSKAQKYRGSLEIADQLQGLSLQETPGDVPLARIQRLFSFRALGSGHFPQPEKESFQERLALIPSGVTVCVLALATLQPGTMGNTLLLTRLEKDSPPVSVQIPTGQNKLPLHSVLNEFDAIQKAQKENSSCTDKREWWTGRLALDHRMEVLIASLEKSVLGCWKGLLLPSSEEPSPAQEASRLQELLRECGWKYPDPTLLKIMLSGAGALTPQDIQALAYGLCPTQPERAQELLNEAVGRLQGLTVPSNSHLVLVLDKDLQKLPWESMPSLQALPVTRLPSFRFLLSYSIIKEYGASPVLSQGVDPRSTFYVLNPHNNLSSTEEQFRAYFSSEAGWRGVVGEVPRPEQVQEALTQHDLYIYAGHGAGAHFLDGQAVLRLSCRAVALLFGCSSAALAVHGNLEGAGIVLKYIMAGW</sequence>
<dbReference type="GO" id="GO:0015098">
    <property type="term" value="F:molybdate ion transmembrane transporter activity"/>
    <property type="evidence" value="ECO:0007669"/>
    <property type="project" value="InterPro"/>
</dbReference>
<evidence type="ECO:0000256" key="19">
    <source>
        <dbReference type="SAM" id="SignalP"/>
    </source>
</evidence>
<dbReference type="Proteomes" id="UP000694416">
    <property type="component" value="Unplaced"/>
</dbReference>
<dbReference type="InterPro" id="IPR036259">
    <property type="entry name" value="MFS_trans_sf"/>
</dbReference>
<evidence type="ECO:0000256" key="16">
    <source>
        <dbReference type="ARBA" id="ARBA00032555"/>
    </source>
</evidence>
<dbReference type="Ensembl" id="ENSPTET00000054448.1">
    <property type="protein sequence ID" value="ENSPTEP00000040644.1"/>
    <property type="gene ID" value="ENSPTEG00000037393.1"/>
</dbReference>
<gene>
    <name evidence="21" type="primary">ESPL1</name>
</gene>
<dbReference type="GO" id="GO:0006508">
    <property type="term" value="P:proteolysis"/>
    <property type="evidence" value="ECO:0007669"/>
    <property type="project" value="InterPro"/>
</dbReference>
<evidence type="ECO:0000259" key="20">
    <source>
        <dbReference type="PROSITE" id="PS51700"/>
    </source>
</evidence>
<dbReference type="PANTHER" id="PTHR12792:SF0">
    <property type="entry name" value="SEPARIN"/>
    <property type="match status" value="1"/>
</dbReference>
<dbReference type="Pfam" id="PF03568">
    <property type="entry name" value="Separin_C"/>
    <property type="match status" value="1"/>
</dbReference>
<dbReference type="GO" id="GO:0051307">
    <property type="term" value="P:meiotic chromosome separation"/>
    <property type="evidence" value="ECO:0007669"/>
    <property type="project" value="TreeGrafter"/>
</dbReference>
<evidence type="ECO:0000256" key="8">
    <source>
        <dbReference type="ARBA" id="ARBA00022475"/>
    </source>
</evidence>
<dbReference type="PANTHER" id="PTHR12792">
    <property type="entry name" value="EXTRA SPINDLE POLES 1-RELATED"/>
    <property type="match status" value="1"/>
</dbReference>
<feature type="transmembrane region" description="Helical" evidence="18">
    <location>
        <begin position="202"/>
        <end position="222"/>
    </location>
</feature>
<feature type="compositionally biased region" description="Basic and acidic residues" evidence="17">
    <location>
        <begin position="1897"/>
        <end position="1906"/>
    </location>
</feature>
<dbReference type="FunFam" id="1.20.1250.20:FF:000192">
    <property type="entry name" value="Major facilitator superfamily domain-containing 5"/>
    <property type="match status" value="1"/>
</dbReference>
<evidence type="ECO:0000256" key="4">
    <source>
        <dbReference type="ARBA" id="ARBA00008335"/>
    </source>
</evidence>
<dbReference type="CDD" id="cd17487">
    <property type="entry name" value="MFS_MFSD5_like"/>
    <property type="match status" value="1"/>
</dbReference>
<evidence type="ECO:0000256" key="7">
    <source>
        <dbReference type="ARBA" id="ARBA00022448"/>
    </source>
</evidence>
<feature type="compositionally biased region" description="Low complexity" evidence="17">
    <location>
        <begin position="1744"/>
        <end position="1755"/>
    </location>
</feature>